<organism evidence="2 3">
    <name type="scientific">Apium graveolens</name>
    <name type="common">Celery</name>
    <dbReference type="NCBI Taxonomy" id="4045"/>
    <lineage>
        <taxon>Eukaryota</taxon>
        <taxon>Viridiplantae</taxon>
        <taxon>Streptophyta</taxon>
        <taxon>Embryophyta</taxon>
        <taxon>Tracheophyta</taxon>
        <taxon>Spermatophyta</taxon>
        <taxon>Magnoliopsida</taxon>
        <taxon>eudicotyledons</taxon>
        <taxon>Gunneridae</taxon>
        <taxon>Pentapetalae</taxon>
        <taxon>asterids</taxon>
        <taxon>campanulids</taxon>
        <taxon>Apiales</taxon>
        <taxon>Apiaceae</taxon>
        <taxon>Apioideae</taxon>
        <taxon>apioid superclade</taxon>
        <taxon>Apieae</taxon>
        <taxon>Apium</taxon>
    </lineage>
</organism>
<protein>
    <submittedName>
        <fullName evidence="2">Uncharacterized protein</fullName>
    </submittedName>
</protein>
<feature type="region of interest" description="Disordered" evidence="1">
    <location>
        <begin position="1"/>
        <end position="73"/>
    </location>
</feature>
<evidence type="ECO:0000313" key="3">
    <source>
        <dbReference type="Proteomes" id="UP000593563"/>
    </source>
</evidence>
<evidence type="ECO:0000256" key="1">
    <source>
        <dbReference type="SAM" id="MobiDB-lite"/>
    </source>
</evidence>
<gene>
    <name evidence="2" type="ORF">AG4045_006257</name>
</gene>
<accession>A0A6L5BEX2</accession>
<proteinExistence type="predicted"/>
<feature type="compositionally biased region" description="Polar residues" evidence="1">
    <location>
        <begin position="262"/>
        <end position="277"/>
    </location>
</feature>
<dbReference type="EMBL" id="WRXP01000624">
    <property type="protein sequence ID" value="KAF1002674.1"/>
    <property type="molecule type" value="Genomic_DNA"/>
</dbReference>
<sequence>MESENGSGNDKHRKINDGDHSDQDQSLSHSNSSASSISTSSLDSNPLQSDDDVNASSSLEKSENDDYKSTPAEWSMMSLSPRSAYSHTEFSTYSSATLPPPPQVMGRPPEYPGFDPNRIPASVFATNNKPASGMEWSVASNESLFSIQMGNMSFTRDHFNWMKSGELKSPDSEFANIPPGLPPITETPSNHSYGLPVVNELELDNERKSTSSWGRQSIETEANKTNKETSTNAERIRLSDRSSNASDGHGMHPALEPPTPARVSQQSDGSRMSTSSFAFPVFGGETPAKTPVQKPEAQPEAPEEPENPAKTGWFPCSCSYSCCWWPFPLSCCR</sequence>
<dbReference type="PANTHER" id="PTHR33673:SF36">
    <property type="entry name" value="MYB-LIKE PROTEIN Q"/>
    <property type="match status" value="1"/>
</dbReference>
<feature type="compositionally biased region" description="Low complexity" evidence="1">
    <location>
        <begin position="24"/>
        <end position="45"/>
    </location>
</feature>
<evidence type="ECO:0000313" key="2">
    <source>
        <dbReference type="EMBL" id="KAF1002674.1"/>
    </source>
</evidence>
<comment type="caution">
    <text evidence="2">The sequence shown here is derived from an EMBL/GenBank/DDBJ whole genome shotgun (WGS) entry which is preliminary data.</text>
</comment>
<feature type="compositionally biased region" description="Polar residues" evidence="1">
    <location>
        <begin position="210"/>
        <end position="220"/>
    </location>
</feature>
<dbReference type="PANTHER" id="PTHR33673">
    <property type="entry name" value="SUPPRESSOR SRP40-LIKE PROTEIN"/>
    <property type="match status" value="1"/>
</dbReference>
<dbReference type="Proteomes" id="UP000593563">
    <property type="component" value="Unassembled WGS sequence"/>
</dbReference>
<reference evidence="2" key="1">
    <citation type="submission" date="2020-01" db="EMBL/GenBank/DDBJ databases">
        <title>The Celery Genome Sequence Reveals Sequential Paleo-tetraploidization, Resistance Gene Elimination, Karyotype Evolution, and Functional Innovation in Apiales.</title>
        <authorList>
            <person name="Song X."/>
        </authorList>
    </citation>
    <scope>NUCLEOTIDE SEQUENCE</scope>
    <source>
        <tissue evidence="2">Leaf</tissue>
    </source>
</reference>
<dbReference type="AlphaFoldDB" id="A0A6L5BEX2"/>
<keyword evidence="3" id="KW-1185">Reference proteome</keyword>
<name>A0A6L5BEX2_APIGR</name>
<feature type="region of interest" description="Disordered" evidence="1">
    <location>
        <begin position="206"/>
        <end position="308"/>
    </location>
</feature>